<feature type="compositionally biased region" description="Basic and acidic residues" evidence="1">
    <location>
        <begin position="667"/>
        <end position="676"/>
    </location>
</feature>
<organism evidence="3 4">
    <name type="scientific">Austrofundulus limnaeus</name>
    <name type="common">Annual killifish</name>
    <dbReference type="NCBI Taxonomy" id="52670"/>
    <lineage>
        <taxon>Eukaryota</taxon>
        <taxon>Metazoa</taxon>
        <taxon>Chordata</taxon>
        <taxon>Craniata</taxon>
        <taxon>Vertebrata</taxon>
        <taxon>Euteleostomi</taxon>
        <taxon>Actinopterygii</taxon>
        <taxon>Neopterygii</taxon>
        <taxon>Teleostei</taxon>
        <taxon>Neoteleostei</taxon>
        <taxon>Acanthomorphata</taxon>
        <taxon>Ovalentaria</taxon>
        <taxon>Atherinomorphae</taxon>
        <taxon>Cyprinodontiformes</taxon>
        <taxon>Rivulidae</taxon>
        <taxon>Austrofundulus</taxon>
    </lineage>
</organism>
<dbReference type="GO" id="GO:0070898">
    <property type="term" value="P:RNA polymerase III preinitiation complex assembly"/>
    <property type="evidence" value="ECO:0007669"/>
    <property type="project" value="TreeGrafter"/>
</dbReference>
<dbReference type="GO" id="GO:0000126">
    <property type="term" value="C:transcription factor TFIIIB complex"/>
    <property type="evidence" value="ECO:0007669"/>
    <property type="project" value="TreeGrafter"/>
</dbReference>
<dbReference type="Gene3D" id="1.10.10.60">
    <property type="entry name" value="Homeodomain-like"/>
    <property type="match status" value="1"/>
</dbReference>
<dbReference type="OrthoDB" id="272624at2759"/>
<dbReference type="Pfam" id="PF15963">
    <property type="entry name" value="Myb_DNA-bind_7"/>
    <property type="match status" value="1"/>
</dbReference>
<feature type="compositionally biased region" description="Acidic residues" evidence="1">
    <location>
        <begin position="358"/>
        <end position="371"/>
    </location>
</feature>
<feature type="compositionally biased region" description="Basic and acidic residues" evidence="1">
    <location>
        <begin position="2195"/>
        <end position="2205"/>
    </location>
</feature>
<dbReference type="InterPro" id="IPR009057">
    <property type="entry name" value="Homeodomain-like_sf"/>
</dbReference>
<accession>A0A2I4CZA6</accession>
<feature type="region of interest" description="Disordered" evidence="1">
    <location>
        <begin position="1263"/>
        <end position="1419"/>
    </location>
</feature>
<feature type="compositionally biased region" description="Basic and acidic residues" evidence="1">
    <location>
        <begin position="1347"/>
        <end position="1361"/>
    </location>
</feature>
<feature type="compositionally biased region" description="Polar residues" evidence="1">
    <location>
        <begin position="2368"/>
        <end position="2380"/>
    </location>
</feature>
<feature type="compositionally biased region" description="Basic residues" evidence="1">
    <location>
        <begin position="983"/>
        <end position="992"/>
    </location>
</feature>
<feature type="compositionally biased region" description="Polar residues" evidence="1">
    <location>
        <begin position="2269"/>
        <end position="2284"/>
    </location>
</feature>
<feature type="compositionally biased region" description="Polar residues" evidence="1">
    <location>
        <begin position="2024"/>
        <end position="2034"/>
    </location>
</feature>
<feature type="compositionally biased region" description="Polar residues" evidence="1">
    <location>
        <begin position="24"/>
        <end position="35"/>
    </location>
</feature>
<feature type="region of interest" description="Disordered" evidence="1">
    <location>
        <begin position="1893"/>
        <end position="2131"/>
    </location>
</feature>
<feature type="compositionally biased region" description="Basic and acidic residues" evidence="1">
    <location>
        <begin position="36"/>
        <end position="46"/>
    </location>
</feature>
<dbReference type="SUPFAM" id="SSF46689">
    <property type="entry name" value="Homeodomain-like"/>
    <property type="match status" value="1"/>
</dbReference>
<feature type="compositionally biased region" description="Polar residues" evidence="1">
    <location>
        <begin position="2391"/>
        <end position="2403"/>
    </location>
</feature>
<dbReference type="CDD" id="cd00167">
    <property type="entry name" value="SANT"/>
    <property type="match status" value="1"/>
</dbReference>
<feature type="compositionally biased region" description="Basic and acidic residues" evidence="1">
    <location>
        <begin position="613"/>
        <end position="625"/>
    </location>
</feature>
<dbReference type="PANTHER" id="PTHR22929">
    <property type="entry name" value="RNA POLYMERASE III TRANSCRIPTION INITIATION FACTOR B"/>
    <property type="match status" value="1"/>
</dbReference>
<feature type="compositionally biased region" description="Polar residues" evidence="1">
    <location>
        <begin position="1723"/>
        <end position="1753"/>
    </location>
</feature>
<feature type="region of interest" description="Disordered" evidence="1">
    <location>
        <begin position="904"/>
        <end position="1189"/>
    </location>
</feature>
<feature type="compositionally biased region" description="Basic and acidic residues" evidence="1">
    <location>
        <begin position="1084"/>
        <end position="1099"/>
    </location>
</feature>
<feature type="compositionally biased region" description="Polar residues" evidence="1">
    <location>
        <begin position="949"/>
        <end position="959"/>
    </location>
</feature>
<feature type="compositionally biased region" description="Polar residues" evidence="1">
    <location>
        <begin position="1400"/>
        <end position="1414"/>
    </location>
</feature>
<proteinExistence type="predicted"/>
<sequence>MFRRSRFSVRPNVGTVGRTTGGTSQEPAVTNQQASEKPKEATESKDAPAVTDKSDVTPSENISASVDGNDQNEEGTSSSASVQRRKRFSIKPKVVPGRPPTLSRTPKSPVKAAVATPAEVSGSNTEKLSTSTKATTTADLRGLQSPRRRRLSEESVQPKVQPKLIPSSPDTSGTVIAPAENVSELTHLPADSTKQAETVSGSQVKGAPSRPPERVPPSLPDKETTEISEKAKTLISKNAVSVTQSTLSLSRLLNDPSDVQRMIKSQKLRDLLKQERCKEKNLKKVKTFQKEFSLDPTKMTMRDLIHYIPVSNPMTLEDVAQENETVIPPSSSASPRREKSPERTPQADVLPPTTSSREEEEGGDAEEEQDEAMMVPQVKVAEDGSLIIDEESLTVEVQRAKGPNPAQDREPIFERGSTTTYSSFRKSYYTKPWSIEETDMFFLAVSMVGTDFSMICQLFPHRTRSEIKNKFKREERENSWRVDKAFRERRQLDIEYFSKLLEKVMEVQKDRKKLKSLAKKNATNKLKSKAKRKRTAKKLSDVEEEDDDQILELEDRGEKENEDQFNEGGNPASEPKKRPKRKKRTESLAQEPNEKKTKSGVQAENSEAALTEDQTHLEVPEKDTVTKPARRGRAPKPLLPLGLKQAKKALPSRKDIETASNKGAKSTSDETSKEQVNEEESDLSCANRTKSDGDQISSEDEAVVKPQQPTRYGRVPKPIQPLTYSSKEVPHASDSETTPAKSKRVVKRRKSATLQSTQKLKKPKLVTIRSSKTDFSDDESENEFEDRREDGCSSSRDAEACMFAPSSLHPTNTVVSEVDETMVELDILDSMPDVLGIQDALGPDSSYDNVQHETGTAELCEHQLDLLVDVIDFLSAEHTEDSPDESYNEAAQTLLTIGNMTHVSQTAQSEMTTEDGKTEEATDGINASRHPEGDIVPSAQSRERDNDDLSQFETSNQTRGELKTVCDTDPAPQATSNPESPPKTRRFSKVKPKPTLGQTLRTAKPTSQKKTPEEQKIEGNETTTAEEVSPETTDSTPSFLKDNISSTKVKSSETISVNSSITQTHSLSAPQFEPSRNQSTTDTKTPDSRDEGFIHHGETIDGETSNAAVTEGREPATLSDPIQENSNIHPPCTLPAENLPVSQKGEGEVATSSQPKGNRLPKIKPKPNLTQTPRVARNKSQVSEETVEKGSLSALKPECLAQTETSSLHFKGATQIKAHGQCATQAVLDVTTSDQRAMENQGFSKVQLIGEQTTRLTSQLAEENLTPEFGTTDPAVTEPYVPQRSSVDLAETREQSDNPVTFNAPVEEITVDKEDHKVASAHQSRRSRTQKLKPKPNIPQISRTARSKCETTVEPAERDSRPSVNFSENKGAKVEQNSTSTSDKQTESSKSASGIKPPLTSASYVTPSVENQTFVGPDHTNKEAASYQSVIENQNLSDLQFELVEKQTTDDKGFNSELTDKNLISPVETIESRCSNTVDSGGTEVGPELNLDSASVEEPSGLPMMFVKPVEESKVCEQDLQVSSTCKLRRSRLKITPKLNVPQRSVEFKPEISEEPTEKDSTSSPNLESHKTTVTKVEPTCNPQPEIQSQERSKVQLEPYREQVTKDEDKSSEFKDGQESNPTSDRSGQPPSSEELLLNQEKEEVASASPLRSRRSQKMKPKPNLSQISRIARFKPRVANQALGKDSSCTPTLENKTKAVVETQPSFPEKESENTDGEGTLKTPDQSASENQNLSEVQPEQSMEQDTTWVKTSSKFRDTDLMSYVETSEICSDKAETIDLGFKDLQVRSAVDSASVQDQSDHRPALVISAGRLPVSELQEEIDVVTSKPELSQDHFSVMQPPSPALSSISSDKTKAEEAEPSCSTCLPDKLNQNKTTGASPVSEQLLEAVHKCTEESPTFEEQQMPNVGQVADSEDAKQTIPQRRQRFPKVKPKPNLGPTSKITRRKPLADDGSKPLKVQLMDSPSFVTSEQQLKDSTKDMIKDDGVETDLASSGDGVVEMSKTQTVTDQTETTDDQCTRKETASTANFITLETDSSGQSSDQMSSKLTESKAPQTQRGRLIKPKPNLQRSSRPQQPQQVHKTKPTKADSSSCSQGVDVSVDLKSESELRLENQEPKGGIIDKLSHKDSSSNYACSSLGFVTQETTTQNESTSSSEGIHSYPLISEILPTEVPSDPDEPFFILSLTEIPVSSVREGVDSAPEHLPDPPVTDSSADRPSVSLEAAGYGFVSTKENSVGLVGTGGESASAHADQQGRENTAVQSPKVPETVKSNETETPTSTQTIKGSGGKGKLQVKSKASGKKQTASAATETKSESASFQSSTVQDADRPECSEQPKSSASIITEPHGGSGEHADTDKTPTGGEEADSSVASQAAQNIRSTRQSKKAKDCSAFSSETNVSSASKPPSRKVTSKKMKSPSEASKKSPSEPKASTSKDVPTPRTSRPSRKVCLKSVTPPDVDITQTSHQSSSHSAPSSHLHTAEASSNDDGSEATFVDEEPTSMSQYFLSDIFTEVEEG</sequence>
<feature type="region of interest" description="Disordered" evidence="1">
    <location>
        <begin position="2234"/>
        <end position="2501"/>
    </location>
</feature>
<feature type="region of interest" description="Disordered" evidence="1">
    <location>
        <begin position="512"/>
        <end position="793"/>
    </location>
</feature>
<feature type="compositionally biased region" description="Polar residues" evidence="1">
    <location>
        <begin position="324"/>
        <end position="334"/>
    </location>
</feature>
<evidence type="ECO:0000313" key="3">
    <source>
        <dbReference type="Proteomes" id="UP000192220"/>
    </source>
</evidence>
<feature type="compositionally biased region" description="Low complexity" evidence="1">
    <location>
        <begin position="2035"/>
        <end position="2046"/>
    </location>
</feature>
<feature type="compositionally biased region" description="Basic residues" evidence="1">
    <location>
        <begin position="741"/>
        <end position="751"/>
    </location>
</feature>
<evidence type="ECO:0000259" key="2">
    <source>
        <dbReference type="SMART" id="SM00717"/>
    </source>
</evidence>
<dbReference type="GeneID" id="106533531"/>
<feature type="region of interest" description="Disordered" evidence="1">
    <location>
        <begin position="1"/>
        <end position="175"/>
    </location>
</feature>
<feature type="compositionally biased region" description="Basic residues" evidence="1">
    <location>
        <begin position="526"/>
        <end position="537"/>
    </location>
</feature>
<feature type="compositionally biased region" description="Basic and acidic residues" evidence="1">
    <location>
        <begin position="1973"/>
        <end position="1986"/>
    </location>
</feature>
<dbReference type="InParanoid" id="A0A2I4CZA6"/>
<feature type="region of interest" description="Disordered" evidence="1">
    <location>
        <begin position="2193"/>
        <end position="2218"/>
    </location>
</feature>
<feature type="compositionally biased region" description="Polar residues" evidence="1">
    <location>
        <begin position="1375"/>
        <end position="1392"/>
    </location>
</feature>
<keyword evidence="3" id="KW-1185">Reference proteome</keyword>
<feature type="compositionally biased region" description="Basic and acidic residues" evidence="1">
    <location>
        <begin position="1589"/>
        <end position="1618"/>
    </location>
</feature>
<feature type="compositionally biased region" description="Low complexity" evidence="1">
    <location>
        <begin position="2069"/>
        <end position="2079"/>
    </location>
</feature>
<feature type="compositionally biased region" description="Polar residues" evidence="1">
    <location>
        <begin position="1020"/>
        <end position="1083"/>
    </location>
</feature>
<protein>
    <submittedName>
        <fullName evidence="4">Transcription factor TFIIIB component B'' homolog</fullName>
    </submittedName>
</protein>
<feature type="compositionally biased region" description="Polar residues" evidence="1">
    <location>
        <begin position="1168"/>
        <end position="1184"/>
    </location>
</feature>
<feature type="compositionally biased region" description="Polar residues" evidence="1">
    <location>
        <begin position="1619"/>
        <end position="1632"/>
    </location>
</feature>
<dbReference type="PANTHER" id="PTHR22929:SF0">
    <property type="entry name" value="TRANSCRIPTION FACTOR TFIIIB COMPONENT B'' HOMOLOG"/>
    <property type="match status" value="1"/>
</dbReference>
<feature type="region of interest" description="Disordered" evidence="1">
    <location>
        <begin position="1546"/>
        <end position="1753"/>
    </location>
</feature>
<feature type="compositionally biased region" description="Basic residues" evidence="1">
    <location>
        <begin position="1323"/>
        <end position="1334"/>
    </location>
</feature>
<dbReference type="GO" id="GO:0001156">
    <property type="term" value="F:TFIIIC-class transcription factor complex binding"/>
    <property type="evidence" value="ECO:0007669"/>
    <property type="project" value="TreeGrafter"/>
</dbReference>
<dbReference type="InterPro" id="IPR039467">
    <property type="entry name" value="TFIIIB_B''_Myb"/>
</dbReference>
<feature type="compositionally biased region" description="Basic residues" evidence="1">
    <location>
        <begin position="2405"/>
        <end position="2415"/>
    </location>
</feature>
<feature type="compositionally biased region" description="Polar residues" evidence="1">
    <location>
        <begin position="1562"/>
        <end position="1588"/>
    </location>
</feature>
<feature type="compositionally biased region" description="Basic residues" evidence="1">
    <location>
        <begin position="1652"/>
        <end position="1661"/>
    </location>
</feature>
<dbReference type="KEGG" id="alim:106533531"/>
<name>A0A2I4CZA6_AUSLI</name>
<feature type="domain" description="Myb-like" evidence="2">
    <location>
        <begin position="429"/>
        <end position="477"/>
    </location>
</feature>
<feature type="compositionally biased region" description="Polar residues" evidence="1">
    <location>
        <begin position="192"/>
        <end position="203"/>
    </location>
</feature>
<dbReference type="RefSeq" id="XP_013885327.1">
    <property type="nucleotide sequence ID" value="XM_014029873.1"/>
</dbReference>
<feature type="compositionally biased region" description="Polar residues" evidence="1">
    <location>
        <begin position="996"/>
        <end position="1009"/>
    </location>
</feature>
<evidence type="ECO:0000256" key="1">
    <source>
        <dbReference type="SAM" id="MobiDB-lite"/>
    </source>
</evidence>
<feature type="compositionally biased region" description="Basic and acidic residues" evidence="1">
    <location>
        <begin position="1010"/>
        <end position="1019"/>
    </location>
</feature>
<dbReference type="STRING" id="52670.A0A2I4CZA6"/>
<feature type="compositionally biased region" description="Polar residues" evidence="1">
    <location>
        <begin position="1896"/>
        <end position="1907"/>
    </location>
</feature>
<dbReference type="Proteomes" id="UP000192220">
    <property type="component" value="Unplaced"/>
</dbReference>
<reference evidence="4" key="1">
    <citation type="submission" date="2025-08" db="UniProtKB">
        <authorList>
            <consortium name="RefSeq"/>
        </authorList>
    </citation>
    <scope>IDENTIFICATION</scope>
</reference>
<feature type="compositionally biased region" description="Polar residues" evidence="1">
    <location>
        <begin position="56"/>
        <end position="82"/>
    </location>
</feature>
<feature type="compositionally biased region" description="Low complexity" evidence="1">
    <location>
        <begin position="125"/>
        <end position="138"/>
    </location>
</feature>
<gene>
    <name evidence="4" type="primary">LOC106533531</name>
</gene>
<feature type="compositionally biased region" description="Polar residues" evidence="1">
    <location>
        <begin position="2088"/>
        <end position="2097"/>
    </location>
</feature>
<evidence type="ECO:0000313" key="4">
    <source>
        <dbReference type="RefSeq" id="XP_013885327.1"/>
    </source>
</evidence>
<feature type="compositionally biased region" description="Acidic residues" evidence="1">
    <location>
        <begin position="2487"/>
        <end position="2498"/>
    </location>
</feature>
<feature type="compositionally biased region" description="Basic and acidic residues" evidence="1">
    <location>
        <begin position="1546"/>
        <end position="1561"/>
    </location>
</feature>
<dbReference type="SMART" id="SM00717">
    <property type="entry name" value="SANT"/>
    <property type="match status" value="1"/>
</dbReference>
<feature type="compositionally biased region" description="Acidic residues" evidence="1">
    <location>
        <begin position="542"/>
        <end position="552"/>
    </location>
</feature>
<feature type="region of interest" description="Disordered" evidence="1">
    <location>
        <begin position="187"/>
        <end position="225"/>
    </location>
</feature>
<feature type="region of interest" description="Disordered" evidence="1">
    <location>
        <begin position="324"/>
        <end position="374"/>
    </location>
</feature>
<feature type="compositionally biased region" description="Low complexity" evidence="1">
    <location>
        <begin position="13"/>
        <end position="23"/>
    </location>
</feature>
<feature type="compositionally biased region" description="Low complexity" evidence="1">
    <location>
        <begin position="2301"/>
        <end position="2317"/>
    </location>
</feature>
<feature type="compositionally biased region" description="Low complexity" evidence="1">
    <location>
        <begin position="2464"/>
        <end position="2477"/>
    </location>
</feature>
<feature type="region of interest" description="Disordered" evidence="1">
    <location>
        <begin position="1828"/>
        <end position="1879"/>
    </location>
</feature>
<feature type="compositionally biased region" description="Basic residues" evidence="1">
    <location>
        <begin position="1924"/>
        <end position="1933"/>
    </location>
</feature>
<feature type="compositionally biased region" description="Basic and acidic residues" evidence="1">
    <location>
        <begin position="2101"/>
        <end position="2115"/>
    </location>
</feature>
<dbReference type="InterPro" id="IPR001005">
    <property type="entry name" value="SANT/Myb"/>
</dbReference>